<proteinExistence type="predicted"/>
<dbReference type="InParanoid" id="E4WTC2"/>
<reference evidence="1" key="1">
    <citation type="journal article" date="2010" name="Science">
        <title>Plasticity of animal genome architecture unmasked by rapid evolution of a pelagic tunicate.</title>
        <authorList>
            <person name="Denoeud F."/>
            <person name="Henriet S."/>
            <person name="Mungpakdee S."/>
            <person name="Aury J.M."/>
            <person name="Da Silva C."/>
            <person name="Brinkmann H."/>
            <person name="Mikhaleva J."/>
            <person name="Olsen L.C."/>
            <person name="Jubin C."/>
            <person name="Canestro C."/>
            <person name="Bouquet J.M."/>
            <person name="Danks G."/>
            <person name="Poulain J."/>
            <person name="Campsteijn C."/>
            <person name="Adamski M."/>
            <person name="Cross I."/>
            <person name="Yadetie F."/>
            <person name="Muffato M."/>
            <person name="Louis A."/>
            <person name="Butcher S."/>
            <person name="Tsagkogeorga G."/>
            <person name="Konrad A."/>
            <person name="Singh S."/>
            <person name="Jensen M.F."/>
            <person name="Cong E.H."/>
            <person name="Eikeseth-Otteraa H."/>
            <person name="Noel B."/>
            <person name="Anthouard V."/>
            <person name="Porcel B.M."/>
            <person name="Kachouri-Lafond R."/>
            <person name="Nishino A."/>
            <person name="Ugolini M."/>
            <person name="Chourrout P."/>
            <person name="Nishida H."/>
            <person name="Aasland R."/>
            <person name="Huzurbazar S."/>
            <person name="Westhof E."/>
            <person name="Delsuc F."/>
            <person name="Lehrach H."/>
            <person name="Reinhardt R."/>
            <person name="Weissenbach J."/>
            <person name="Roy S.W."/>
            <person name="Artiguenave F."/>
            <person name="Postlethwait J.H."/>
            <person name="Manak J.R."/>
            <person name="Thompson E.M."/>
            <person name="Jaillon O."/>
            <person name="Du Pasquier L."/>
            <person name="Boudinot P."/>
            <person name="Liberles D.A."/>
            <person name="Volff J.N."/>
            <person name="Philippe H."/>
            <person name="Lenhard B."/>
            <person name="Roest Crollius H."/>
            <person name="Wincker P."/>
            <person name="Chourrout D."/>
        </authorList>
    </citation>
    <scope>NUCLEOTIDE SEQUENCE [LARGE SCALE GENOMIC DNA]</scope>
</reference>
<dbReference type="Proteomes" id="UP000001307">
    <property type="component" value="Unassembled WGS sequence"/>
</dbReference>
<evidence type="ECO:0000313" key="2">
    <source>
        <dbReference type="Proteomes" id="UP000001307"/>
    </source>
</evidence>
<dbReference type="AlphaFoldDB" id="E4WTC2"/>
<keyword evidence="2" id="KW-1185">Reference proteome</keyword>
<name>E4WTC2_OIKDI</name>
<sequence length="83" mass="9273">MAIQVLLLPSSSMFSTRTATVRLNSKSFFKRCRSLPAGGSRTSSNGHSDCTIWTTTAQSHATRCSRLSKPRLINFNLRLIKDR</sequence>
<dbReference type="EMBL" id="FN653016">
    <property type="protein sequence ID" value="CBY06913.1"/>
    <property type="molecule type" value="Genomic_DNA"/>
</dbReference>
<accession>E4WTC2</accession>
<gene>
    <name evidence="1" type="ORF">GSOID_T00005985001</name>
</gene>
<protein>
    <submittedName>
        <fullName evidence="1">Uncharacterized protein</fullName>
    </submittedName>
</protein>
<organism evidence="1">
    <name type="scientific">Oikopleura dioica</name>
    <name type="common">Tunicate</name>
    <dbReference type="NCBI Taxonomy" id="34765"/>
    <lineage>
        <taxon>Eukaryota</taxon>
        <taxon>Metazoa</taxon>
        <taxon>Chordata</taxon>
        <taxon>Tunicata</taxon>
        <taxon>Appendicularia</taxon>
        <taxon>Copelata</taxon>
        <taxon>Oikopleuridae</taxon>
        <taxon>Oikopleura</taxon>
    </lineage>
</organism>
<evidence type="ECO:0000313" key="1">
    <source>
        <dbReference type="EMBL" id="CBY06913.1"/>
    </source>
</evidence>